<evidence type="ECO:0000313" key="2">
    <source>
        <dbReference type="EMBL" id="PIZ63936.1"/>
    </source>
</evidence>
<name>A0A2M7U1K6_9BACT</name>
<sequence length="246" mass="26925">MKVVRPKANPGKQISIDVGGKSYDRYPIKTEVFKNGDEYAIKIANHIEKFSSCLSTLLEKRWYVIVSEKIVAISQGRSYFIKDIKPSWVATTLSKYVRKTPHGIGLGSPWTMQLAIGEVGVPRILFASVLSILTKPFGLRGVFYHVAGRSAAAIDGPTSYSLYPSNVSAKLAPKDPQKAAERIKVQISKSKVQSSNFGGVVIIDANDLGRNVLGNASDKSDTFFEEVMRDNPMGQGIEGTPVVLLY</sequence>
<organism evidence="2 3">
    <name type="scientific">Candidatus Roizmanbacteria bacterium CG_4_10_14_0_2_um_filter_39_13</name>
    <dbReference type="NCBI Taxonomy" id="1974825"/>
    <lineage>
        <taxon>Bacteria</taxon>
        <taxon>Candidatus Roizmaniibacteriota</taxon>
    </lineage>
</organism>
<protein>
    <recommendedName>
        <fullName evidence="1">Coenzyme F420:L-glutamate ligase-like domain-containing protein</fullName>
    </recommendedName>
</protein>
<gene>
    <name evidence="2" type="ORF">COY16_00620</name>
</gene>
<dbReference type="Pfam" id="PF01996">
    <property type="entry name" value="F420_ligase"/>
    <property type="match status" value="1"/>
</dbReference>
<proteinExistence type="predicted"/>
<feature type="domain" description="Coenzyme F420:L-glutamate ligase-like" evidence="1">
    <location>
        <begin position="28"/>
        <end position="205"/>
    </location>
</feature>
<evidence type="ECO:0000313" key="3">
    <source>
        <dbReference type="Proteomes" id="UP000228503"/>
    </source>
</evidence>
<dbReference type="Proteomes" id="UP000228503">
    <property type="component" value="Unassembled WGS sequence"/>
</dbReference>
<dbReference type="EMBL" id="PFOB01000008">
    <property type="protein sequence ID" value="PIZ63936.1"/>
    <property type="molecule type" value="Genomic_DNA"/>
</dbReference>
<evidence type="ECO:0000259" key="1">
    <source>
        <dbReference type="Pfam" id="PF01996"/>
    </source>
</evidence>
<accession>A0A2M7U1K6</accession>
<dbReference type="AlphaFoldDB" id="A0A2M7U1K6"/>
<reference evidence="3" key="1">
    <citation type="submission" date="2017-09" db="EMBL/GenBank/DDBJ databases">
        <title>Depth-based differentiation of microbial function through sediment-hosted aquifers and enrichment of novel symbionts in the deep terrestrial subsurface.</title>
        <authorList>
            <person name="Probst A.J."/>
            <person name="Ladd B."/>
            <person name="Jarett J.K."/>
            <person name="Geller-Mcgrath D.E."/>
            <person name="Sieber C.M.K."/>
            <person name="Emerson J.B."/>
            <person name="Anantharaman K."/>
            <person name="Thomas B.C."/>
            <person name="Malmstrom R."/>
            <person name="Stieglmeier M."/>
            <person name="Klingl A."/>
            <person name="Woyke T."/>
            <person name="Ryan C.M."/>
            <person name="Banfield J.F."/>
        </authorList>
    </citation>
    <scope>NUCLEOTIDE SEQUENCE [LARGE SCALE GENOMIC DNA]</scope>
</reference>
<dbReference type="InterPro" id="IPR002847">
    <property type="entry name" value="F420-0_gamma-glut_ligase-dom"/>
</dbReference>
<dbReference type="SUPFAM" id="SSF144010">
    <property type="entry name" value="CofE-like"/>
    <property type="match status" value="1"/>
</dbReference>
<comment type="caution">
    <text evidence="2">The sequence shown here is derived from an EMBL/GenBank/DDBJ whole genome shotgun (WGS) entry which is preliminary data.</text>
</comment>